<dbReference type="KEGG" id="scj:SCANT_v1c08170"/>
<dbReference type="InterPro" id="IPR029058">
    <property type="entry name" value="AB_hydrolase_fold"/>
</dbReference>
<dbReference type="STRING" id="362837.SCANT_v1c08170"/>
<feature type="domain" description="Serine aminopeptidase S33" evidence="2">
    <location>
        <begin position="104"/>
        <end position="306"/>
    </location>
</feature>
<dbReference type="OrthoDB" id="390246at2"/>
<name>A0A0M4JK73_9MOLU</name>
<evidence type="ECO:0000259" key="2">
    <source>
        <dbReference type="Pfam" id="PF12146"/>
    </source>
</evidence>
<evidence type="ECO:0000313" key="3">
    <source>
        <dbReference type="EMBL" id="ALD66723.1"/>
    </source>
</evidence>
<gene>
    <name evidence="3" type="ORF">SCANT_v1c08170</name>
</gene>
<evidence type="ECO:0000256" key="1">
    <source>
        <dbReference type="SAM" id="Phobius"/>
    </source>
</evidence>
<organism evidence="3 4">
    <name type="scientific">Spiroplasma cantharicola</name>
    <dbReference type="NCBI Taxonomy" id="362837"/>
    <lineage>
        <taxon>Bacteria</taxon>
        <taxon>Bacillati</taxon>
        <taxon>Mycoplasmatota</taxon>
        <taxon>Mollicutes</taxon>
        <taxon>Entomoplasmatales</taxon>
        <taxon>Spiroplasmataceae</taxon>
        <taxon>Spiroplasma</taxon>
    </lineage>
</organism>
<evidence type="ECO:0000313" key="4">
    <source>
        <dbReference type="Proteomes" id="UP000063919"/>
    </source>
</evidence>
<dbReference type="InterPro" id="IPR022742">
    <property type="entry name" value="Hydrolase_4"/>
</dbReference>
<proteinExistence type="predicted"/>
<dbReference type="Proteomes" id="UP000063919">
    <property type="component" value="Chromosome"/>
</dbReference>
<reference evidence="3 4" key="1">
    <citation type="journal article" date="2015" name="Genome Announc.">
        <title>Complete Genome Sequence of Spiroplasma cantharicola CC-1T (DSM 21588), a Bacterium Isolated from Soldier Beetle (Cantharis carolinus).</title>
        <authorList>
            <person name="Lo W.S."/>
            <person name="Liu P.Y."/>
            <person name="Kuo C.H."/>
        </authorList>
    </citation>
    <scope>NUCLEOTIDE SEQUENCE [LARGE SCALE GENOMIC DNA]</scope>
    <source>
        <strain evidence="3 4">CC-1</strain>
    </source>
</reference>
<dbReference type="EMBL" id="CP012622">
    <property type="protein sequence ID" value="ALD66723.1"/>
    <property type="molecule type" value="Genomic_DNA"/>
</dbReference>
<dbReference type="AlphaFoldDB" id="A0A0M4JK73"/>
<dbReference type="SUPFAM" id="SSF53474">
    <property type="entry name" value="alpha/beta-Hydrolases"/>
    <property type="match status" value="1"/>
</dbReference>
<dbReference type="PATRIC" id="fig|362837.3.peg.833"/>
<sequence>MEIWVAVWNLLSIIIYIMLGTFLFIFLLALSARIIKFNKIKFKSTPIVKSELIKKKMFKTSSGYELRWFGEIDPKSEYIIIGVHDIYRNRKDFDKLENWLRKNQKNKYSLVSFDQRNCGENEINSHFSFGATIADLNEIIDVISEANPSSKIVLLGEGFGGTICSFFSKNKKVYKIISSSLRLNNPYKKSFGFYIKLWWGTLFKAESKLIVPINGLDFTDEKEYAKKLEDENITKNLWSVREYYLWKRINRKAIKNINDSEIEIVLFLSNNDFYCDPKKIAKYLSRLDKNKYILEKIKEKKHYLLNTKKSEEVFELIVKNI</sequence>
<keyword evidence="1" id="KW-0472">Membrane</keyword>
<dbReference type="RefSeq" id="WP_053946473.1">
    <property type="nucleotide sequence ID" value="NZ_CP012622.1"/>
</dbReference>
<keyword evidence="4" id="KW-1185">Reference proteome</keyword>
<keyword evidence="1" id="KW-1133">Transmembrane helix</keyword>
<accession>A0A0M4JK73</accession>
<keyword evidence="1" id="KW-0812">Transmembrane</keyword>
<feature type="transmembrane region" description="Helical" evidence="1">
    <location>
        <begin position="6"/>
        <end position="30"/>
    </location>
</feature>
<dbReference type="Pfam" id="PF12146">
    <property type="entry name" value="Hydrolase_4"/>
    <property type="match status" value="1"/>
</dbReference>
<dbReference type="Gene3D" id="3.40.50.1820">
    <property type="entry name" value="alpha/beta hydrolase"/>
    <property type="match status" value="1"/>
</dbReference>
<protein>
    <recommendedName>
        <fullName evidence="2">Serine aminopeptidase S33 domain-containing protein</fullName>
    </recommendedName>
</protein>